<evidence type="ECO:0000256" key="1">
    <source>
        <dbReference type="ARBA" id="ARBA00009333"/>
    </source>
</evidence>
<dbReference type="PANTHER" id="PTHR48105">
    <property type="entry name" value="THIOREDOXIN REDUCTASE 1-RELATED-RELATED"/>
    <property type="match status" value="1"/>
</dbReference>
<dbReference type="Pfam" id="PF07992">
    <property type="entry name" value="Pyr_redox_2"/>
    <property type="match status" value="1"/>
</dbReference>
<evidence type="ECO:0000256" key="3">
    <source>
        <dbReference type="ARBA" id="ARBA00023002"/>
    </source>
</evidence>
<name>A0ABR3VW67_9PEZI</name>
<protein>
    <recommendedName>
        <fullName evidence="4">FAD/NAD(P)-binding domain-containing protein</fullName>
    </recommendedName>
</protein>
<evidence type="ECO:0000313" key="6">
    <source>
        <dbReference type="Proteomes" id="UP001583177"/>
    </source>
</evidence>
<organism evidence="5 6">
    <name type="scientific">Diaporthe australafricana</name>
    <dbReference type="NCBI Taxonomy" id="127596"/>
    <lineage>
        <taxon>Eukaryota</taxon>
        <taxon>Fungi</taxon>
        <taxon>Dikarya</taxon>
        <taxon>Ascomycota</taxon>
        <taxon>Pezizomycotina</taxon>
        <taxon>Sordariomycetes</taxon>
        <taxon>Sordariomycetidae</taxon>
        <taxon>Diaporthales</taxon>
        <taxon>Diaporthaceae</taxon>
        <taxon>Diaporthe</taxon>
    </lineage>
</organism>
<evidence type="ECO:0000256" key="2">
    <source>
        <dbReference type="ARBA" id="ARBA00022630"/>
    </source>
</evidence>
<feature type="domain" description="FAD/NAD(P)-binding" evidence="4">
    <location>
        <begin position="7"/>
        <end position="298"/>
    </location>
</feature>
<sequence length="320" mass="34725">MADTKIFDVLIVGGGFAGLSAAGTLARQLHTVVVFDSGSYRNARSKHLHMMPTWDHQDPESFRAATRADLKRYDTVELCETEIGTLAKGSDALFEAKDSNGRQWRGRKVILANGVQEQFPALSGYDECWARAIYHCLFCHGYEQRGAESAGVLAIDWIASARMAMHVAHMASSLVRMVTIYTNGNEALAEDLVQALSGASQYHVDPRAITKITYHEDSKELVQIQFEDGSDPKGEAFLAHSPRTRVNGPFAEQLGLELTATGDYVVQPPFNATSVDGVFAAGDCTSMFKVGTKAVADGSMAGAGVSARLQEERLAMNPVF</sequence>
<comment type="similarity">
    <text evidence="1">Belongs to the class-II pyridine nucleotide-disulfide oxidoreductase family.</text>
</comment>
<dbReference type="Proteomes" id="UP001583177">
    <property type="component" value="Unassembled WGS sequence"/>
</dbReference>
<comment type="caution">
    <text evidence="5">The sequence shown here is derived from an EMBL/GenBank/DDBJ whole genome shotgun (WGS) entry which is preliminary data.</text>
</comment>
<dbReference type="InterPro" id="IPR036188">
    <property type="entry name" value="FAD/NAD-bd_sf"/>
</dbReference>
<dbReference type="EMBL" id="JAWRVE010000262">
    <property type="protein sequence ID" value="KAL1846603.1"/>
    <property type="molecule type" value="Genomic_DNA"/>
</dbReference>
<gene>
    <name evidence="5" type="ORF">Daus18300_014194</name>
</gene>
<keyword evidence="3" id="KW-0560">Oxidoreductase</keyword>
<dbReference type="PRINTS" id="PR00368">
    <property type="entry name" value="FADPNR"/>
</dbReference>
<reference evidence="5 6" key="1">
    <citation type="journal article" date="2024" name="IMA Fungus">
        <title>IMA Genome - F19 : A genome assembly and annotation guide to empower mycologists, including annotated draft genome sequences of Ceratocystis pirilliformis, Diaporthe australafricana, Fusarium ophioides, Paecilomyces lecythidis, and Sporothrix stenoceras.</title>
        <authorList>
            <person name="Aylward J."/>
            <person name="Wilson A.M."/>
            <person name="Visagie C.M."/>
            <person name="Spraker J."/>
            <person name="Barnes I."/>
            <person name="Buitendag C."/>
            <person name="Ceriani C."/>
            <person name="Del Mar Angel L."/>
            <person name="du Plessis D."/>
            <person name="Fuchs T."/>
            <person name="Gasser K."/>
            <person name="Kramer D."/>
            <person name="Li W."/>
            <person name="Munsamy K."/>
            <person name="Piso A."/>
            <person name="Price J.L."/>
            <person name="Sonnekus B."/>
            <person name="Thomas C."/>
            <person name="van der Nest A."/>
            <person name="van Dijk A."/>
            <person name="van Heerden A."/>
            <person name="van Vuuren N."/>
            <person name="Yilmaz N."/>
            <person name="Duong T.A."/>
            <person name="van der Merwe N.A."/>
            <person name="Wingfield M.J."/>
            <person name="Wingfield B.D."/>
        </authorList>
    </citation>
    <scope>NUCLEOTIDE SEQUENCE [LARGE SCALE GENOMIC DNA]</scope>
    <source>
        <strain evidence="5 6">CMW 18300</strain>
    </source>
</reference>
<dbReference type="InterPro" id="IPR050097">
    <property type="entry name" value="Ferredoxin-NADP_redctase_2"/>
</dbReference>
<evidence type="ECO:0000313" key="5">
    <source>
        <dbReference type="EMBL" id="KAL1846603.1"/>
    </source>
</evidence>
<keyword evidence="6" id="KW-1185">Reference proteome</keyword>
<dbReference type="PRINTS" id="PR00469">
    <property type="entry name" value="PNDRDTASEII"/>
</dbReference>
<evidence type="ECO:0000259" key="4">
    <source>
        <dbReference type="Pfam" id="PF07992"/>
    </source>
</evidence>
<proteinExistence type="inferred from homology"/>
<keyword evidence="2" id="KW-0285">Flavoprotein</keyword>
<dbReference type="Gene3D" id="3.50.50.60">
    <property type="entry name" value="FAD/NAD(P)-binding domain"/>
    <property type="match status" value="2"/>
</dbReference>
<accession>A0ABR3VW67</accession>
<dbReference type="InterPro" id="IPR023753">
    <property type="entry name" value="FAD/NAD-binding_dom"/>
</dbReference>
<dbReference type="SUPFAM" id="SSF51905">
    <property type="entry name" value="FAD/NAD(P)-binding domain"/>
    <property type="match status" value="1"/>
</dbReference>